<sequence>MAYEAVAYLTLEGENGTRSTTLTRCTAVKPTDAFASFWANLGIGRFCARSAVLPYAPLVSLAAPPLLVQWAADASTDRWSSCFSAAQQAAEIPSVAVEKSVERRSSRFSSQAGELAAPAALVQQTAIPPPSTVRRGSVSPAG</sequence>
<protein>
    <submittedName>
        <fullName evidence="2">Uncharacterized protein</fullName>
    </submittedName>
</protein>
<keyword evidence="3" id="KW-1185">Reference proteome</keyword>
<feature type="region of interest" description="Disordered" evidence="1">
    <location>
        <begin position="123"/>
        <end position="142"/>
    </location>
</feature>
<proteinExistence type="predicted"/>
<dbReference type="VEuPathDB" id="VectorBase:HLOH_058474"/>
<dbReference type="AlphaFoldDB" id="A0A9J6G4L1"/>
<accession>A0A9J6G4L1</accession>
<organism evidence="2 3">
    <name type="scientific">Haemaphysalis longicornis</name>
    <name type="common">Bush tick</name>
    <dbReference type="NCBI Taxonomy" id="44386"/>
    <lineage>
        <taxon>Eukaryota</taxon>
        <taxon>Metazoa</taxon>
        <taxon>Ecdysozoa</taxon>
        <taxon>Arthropoda</taxon>
        <taxon>Chelicerata</taxon>
        <taxon>Arachnida</taxon>
        <taxon>Acari</taxon>
        <taxon>Parasitiformes</taxon>
        <taxon>Ixodida</taxon>
        <taxon>Ixodoidea</taxon>
        <taxon>Ixodidae</taxon>
        <taxon>Haemaphysalinae</taxon>
        <taxon>Haemaphysalis</taxon>
    </lineage>
</organism>
<comment type="caution">
    <text evidence="2">The sequence shown here is derived from an EMBL/GenBank/DDBJ whole genome shotgun (WGS) entry which is preliminary data.</text>
</comment>
<dbReference type="EMBL" id="JABSTR010000005">
    <property type="protein sequence ID" value="KAH9369388.1"/>
    <property type="molecule type" value="Genomic_DNA"/>
</dbReference>
<evidence type="ECO:0000313" key="2">
    <source>
        <dbReference type="EMBL" id="KAH9369388.1"/>
    </source>
</evidence>
<evidence type="ECO:0000256" key="1">
    <source>
        <dbReference type="SAM" id="MobiDB-lite"/>
    </source>
</evidence>
<evidence type="ECO:0000313" key="3">
    <source>
        <dbReference type="Proteomes" id="UP000821853"/>
    </source>
</evidence>
<dbReference type="OrthoDB" id="8036689at2759"/>
<dbReference type="Proteomes" id="UP000821853">
    <property type="component" value="Chromosome 3"/>
</dbReference>
<name>A0A9J6G4L1_HAELO</name>
<gene>
    <name evidence="2" type="ORF">HPB48_017739</name>
</gene>
<reference evidence="2 3" key="1">
    <citation type="journal article" date="2020" name="Cell">
        <title>Large-Scale Comparative Analyses of Tick Genomes Elucidate Their Genetic Diversity and Vector Capacities.</title>
        <authorList>
            <consortium name="Tick Genome and Microbiome Consortium (TIGMIC)"/>
            <person name="Jia N."/>
            <person name="Wang J."/>
            <person name="Shi W."/>
            <person name="Du L."/>
            <person name="Sun Y."/>
            <person name="Zhan W."/>
            <person name="Jiang J.F."/>
            <person name="Wang Q."/>
            <person name="Zhang B."/>
            <person name="Ji P."/>
            <person name="Bell-Sakyi L."/>
            <person name="Cui X.M."/>
            <person name="Yuan T.T."/>
            <person name="Jiang B.G."/>
            <person name="Yang W.F."/>
            <person name="Lam T.T."/>
            <person name="Chang Q.C."/>
            <person name="Ding S.J."/>
            <person name="Wang X.J."/>
            <person name="Zhu J.G."/>
            <person name="Ruan X.D."/>
            <person name="Zhao L."/>
            <person name="Wei J.T."/>
            <person name="Ye R.Z."/>
            <person name="Que T.C."/>
            <person name="Du C.H."/>
            <person name="Zhou Y.H."/>
            <person name="Cheng J.X."/>
            <person name="Dai P.F."/>
            <person name="Guo W.B."/>
            <person name="Han X.H."/>
            <person name="Huang E.J."/>
            <person name="Li L.F."/>
            <person name="Wei W."/>
            <person name="Gao Y.C."/>
            <person name="Liu J.Z."/>
            <person name="Shao H.Z."/>
            <person name="Wang X."/>
            <person name="Wang C.C."/>
            <person name="Yang T.C."/>
            <person name="Huo Q.B."/>
            <person name="Li W."/>
            <person name="Chen H.Y."/>
            <person name="Chen S.E."/>
            <person name="Zhou L.G."/>
            <person name="Ni X.B."/>
            <person name="Tian J.H."/>
            <person name="Sheng Y."/>
            <person name="Liu T."/>
            <person name="Pan Y.S."/>
            <person name="Xia L.Y."/>
            <person name="Li J."/>
            <person name="Zhao F."/>
            <person name="Cao W.C."/>
        </authorList>
    </citation>
    <scope>NUCLEOTIDE SEQUENCE [LARGE SCALE GENOMIC DNA]</scope>
    <source>
        <strain evidence="2">HaeL-2018</strain>
    </source>
</reference>